<protein>
    <submittedName>
        <fullName evidence="1">Uncharacterized protein</fullName>
    </submittedName>
</protein>
<evidence type="ECO:0000313" key="1">
    <source>
        <dbReference type="EMBL" id="DAE00120.1"/>
    </source>
</evidence>
<dbReference type="EMBL" id="BK015299">
    <property type="protein sequence ID" value="DAE00120.1"/>
    <property type="molecule type" value="Genomic_DNA"/>
</dbReference>
<reference evidence="1" key="1">
    <citation type="journal article" date="2021" name="Proc. Natl. Acad. Sci. U.S.A.">
        <title>A Catalog of Tens of Thousands of Viruses from Human Metagenomes Reveals Hidden Associations with Chronic Diseases.</title>
        <authorList>
            <person name="Tisza M.J."/>
            <person name="Buck C.B."/>
        </authorList>
    </citation>
    <scope>NUCLEOTIDE SEQUENCE</scope>
    <source>
        <strain evidence="1">CtTBR23</strain>
    </source>
</reference>
<name>A0A8S5P0F6_9CAUD</name>
<proteinExistence type="predicted"/>
<organism evidence="1">
    <name type="scientific">Siphoviridae sp. ctTBR23</name>
    <dbReference type="NCBI Taxonomy" id="2825515"/>
    <lineage>
        <taxon>Viruses</taxon>
        <taxon>Duplodnaviria</taxon>
        <taxon>Heunggongvirae</taxon>
        <taxon>Uroviricota</taxon>
        <taxon>Caudoviricetes</taxon>
    </lineage>
</organism>
<sequence>MSKYALNLDTDGRILSVTYEEYATKSMPITDTLLDNNIADYKYINGEFIYDPLPEPIQSQEPTTEDIINALLGIKGE</sequence>
<accession>A0A8S5P0F6</accession>